<reference evidence="4 5" key="2">
    <citation type="submission" date="2020-06" db="EMBL/GenBank/DDBJ databases">
        <title>Antribacter stalactiti gen. nov., sp. nov., a new member of the family Nacardiaceae isolated from a cave.</title>
        <authorList>
            <person name="Kim I.S."/>
        </authorList>
    </citation>
    <scope>NUCLEOTIDE SEQUENCE [LARGE SCALE GENOMIC DNA]</scope>
    <source>
        <strain evidence="4 5">YC2-7</strain>
    </source>
</reference>
<dbReference type="AlphaFoldDB" id="A0A848KG71"/>
<dbReference type="CDD" id="cd03794">
    <property type="entry name" value="GT4_WbuB-like"/>
    <property type="match status" value="1"/>
</dbReference>
<evidence type="ECO:0000313" key="4">
    <source>
        <dbReference type="EMBL" id="NMN97775.1"/>
    </source>
</evidence>
<accession>A0A848KG71</accession>
<dbReference type="InterPro" id="IPR050194">
    <property type="entry name" value="Glycosyltransferase_grp1"/>
</dbReference>
<evidence type="ECO:0000259" key="3">
    <source>
        <dbReference type="Pfam" id="PF13579"/>
    </source>
</evidence>
<proteinExistence type="predicted"/>
<dbReference type="GO" id="GO:1901137">
    <property type="term" value="P:carbohydrate derivative biosynthetic process"/>
    <property type="evidence" value="ECO:0007669"/>
    <property type="project" value="UniProtKB-ARBA"/>
</dbReference>
<comment type="caution">
    <text evidence="4">The sequence shown here is derived from an EMBL/GenBank/DDBJ whole genome shotgun (WGS) entry which is preliminary data.</text>
</comment>
<dbReference type="EMBL" id="VCQU01000008">
    <property type="protein sequence ID" value="NMN97775.1"/>
    <property type="molecule type" value="Genomic_DNA"/>
</dbReference>
<keyword evidence="5" id="KW-1185">Reference proteome</keyword>
<protein>
    <submittedName>
        <fullName evidence="4">Glycosyltransferase family 4 protein</fullName>
    </submittedName>
</protein>
<dbReference type="RefSeq" id="WP_169590911.1">
    <property type="nucleotide sequence ID" value="NZ_VCQU01000008.1"/>
</dbReference>
<dbReference type="InterPro" id="IPR028098">
    <property type="entry name" value="Glyco_trans_4-like_N"/>
</dbReference>
<dbReference type="Gene3D" id="3.40.50.2000">
    <property type="entry name" value="Glycogen Phosphorylase B"/>
    <property type="match status" value="2"/>
</dbReference>
<dbReference type="Proteomes" id="UP000535543">
    <property type="component" value="Unassembled WGS sequence"/>
</dbReference>
<name>A0A848KG71_9NOCA</name>
<organism evidence="4 5">
    <name type="scientific">Antrihabitans stalactiti</name>
    <dbReference type="NCBI Taxonomy" id="2584121"/>
    <lineage>
        <taxon>Bacteria</taxon>
        <taxon>Bacillati</taxon>
        <taxon>Actinomycetota</taxon>
        <taxon>Actinomycetes</taxon>
        <taxon>Mycobacteriales</taxon>
        <taxon>Nocardiaceae</taxon>
        <taxon>Antrihabitans</taxon>
    </lineage>
</organism>
<evidence type="ECO:0000313" key="5">
    <source>
        <dbReference type="Proteomes" id="UP000535543"/>
    </source>
</evidence>
<reference evidence="4 5" key="1">
    <citation type="submission" date="2019-05" db="EMBL/GenBank/DDBJ databases">
        <authorList>
            <person name="Lee S.D."/>
        </authorList>
    </citation>
    <scope>NUCLEOTIDE SEQUENCE [LARGE SCALE GENOMIC DNA]</scope>
    <source>
        <strain evidence="4 5">YC2-7</strain>
    </source>
</reference>
<dbReference type="GO" id="GO:0016758">
    <property type="term" value="F:hexosyltransferase activity"/>
    <property type="evidence" value="ECO:0007669"/>
    <property type="project" value="TreeGrafter"/>
</dbReference>
<keyword evidence="1" id="KW-0328">Glycosyltransferase</keyword>
<dbReference type="Pfam" id="PF13692">
    <property type="entry name" value="Glyco_trans_1_4"/>
    <property type="match status" value="1"/>
</dbReference>
<dbReference type="PANTHER" id="PTHR45947:SF3">
    <property type="entry name" value="SULFOQUINOVOSYL TRANSFERASE SQD2"/>
    <property type="match status" value="1"/>
</dbReference>
<evidence type="ECO:0000256" key="1">
    <source>
        <dbReference type="ARBA" id="ARBA00022676"/>
    </source>
</evidence>
<dbReference type="Pfam" id="PF13579">
    <property type="entry name" value="Glyco_trans_4_4"/>
    <property type="match status" value="1"/>
</dbReference>
<gene>
    <name evidence="4" type="ORF">FGL95_22310</name>
</gene>
<evidence type="ECO:0000256" key="2">
    <source>
        <dbReference type="ARBA" id="ARBA00022679"/>
    </source>
</evidence>
<keyword evidence="2 4" id="KW-0808">Transferase</keyword>
<sequence length="417" mass="43874">MPAGVFTDLAGLKVCVVACHFDPETTGSAPYNTALVKALGEGGADVEVVTGIPHYPQWAVGDEKYRRGLRWKETFGPARVTRVRHAVPRTPNLIGRARMELSFASLALPYVLASRSDVVVAVTPLLGAFVAGRCAARGRPLGVVVHDLSGNAAQQSGTTGAGAGAVIGNIEYRLARSADLVGVITPRFRDVLVNDGGVRPERIIDVPLFTHITGVDETTAAARARLGWPSTSDFVVVHTGNMGMKQGLDNVVDAARIAYQRNLGVSFVLVGDGNQRRALGDLGKGIPNLRFVDPVDGDAYPHVLAAADALLLNERRGVLEMSLPSKVTSYVAARRPMIAAVESGGITHSVVDEFAAAHIVDPGSGEALVAGALALRDDEGLRTKLVDAAAQLGEAKFGEAAGREGFRRFAKALANTH</sequence>
<dbReference type="GO" id="GO:1903509">
    <property type="term" value="P:liposaccharide metabolic process"/>
    <property type="evidence" value="ECO:0007669"/>
    <property type="project" value="UniProtKB-ARBA"/>
</dbReference>
<feature type="domain" description="Glycosyltransferase subfamily 4-like N-terminal" evidence="3">
    <location>
        <begin position="26"/>
        <end position="207"/>
    </location>
</feature>
<dbReference type="PANTHER" id="PTHR45947">
    <property type="entry name" value="SULFOQUINOVOSYL TRANSFERASE SQD2"/>
    <property type="match status" value="1"/>
</dbReference>
<dbReference type="SUPFAM" id="SSF53756">
    <property type="entry name" value="UDP-Glycosyltransferase/glycogen phosphorylase"/>
    <property type="match status" value="1"/>
</dbReference>